<dbReference type="InterPro" id="IPR010987">
    <property type="entry name" value="Glutathione-S-Trfase_C-like"/>
</dbReference>
<organism evidence="5 6">
    <name type="scientific">Lophiostoma macrostomum CBS 122681</name>
    <dbReference type="NCBI Taxonomy" id="1314788"/>
    <lineage>
        <taxon>Eukaryota</taxon>
        <taxon>Fungi</taxon>
        <taxon>Dikarya</taxon>
        <taxon>Ascomycota</taxon>
        <taxon>Pezizomycotina</taxon>
        <taxon>Dothideomycetes</taxon>
        <taxon>Pleosporomycetidae</taxon>
        <taxon>Pleosporales</taxon>
        <taxon>Lophiostomataceae</taxon>
        <taxon>Lophiostoma</taxon>
    </lineage>
</organism>
<sequence>MPSHFRNSIPSQHFAAEKKRYVLYVNYCCPWAHRTILALGLKGLGDVIQLVEADARDPARGWYFSGRRGPDRDPVYGVKFLSDLYLKADPQYKGRITVPMLWDKKHETIVNNESTEIVRMLLEGFDELLPPEQREANKGEASFIPQHLRSEIDTFNAFVHEMVNNGVYKTGFASSQKAYDENISKLFQALDRIEYHLAEPDHQPYLFGQHITEADIRLFPTIARFDVAYYTLFKCNMRMIRMDYPRLHLWLRRLYWNDGPETAGGQFKKTTSFECVSMIRYMIHVADIVQIKLGYSSVASGNGIIPAGPDPHVLPL</sequence>
<feature type="site" description="Lowers pKa of active site Cys" evidence="3">
    <location>
        <position position="229"/>
    </location>
</feature>
<dbReference type="EMBL" id="MU004666">
    <property type="protein sequence ID" value="KAF2647179.1"/>
    <property type="molecule type" value="Genomic_DNA"/>
</dbReference>
<feature type="binding site" evidence="2">
    <location>
        <begin position="113"/>
        <end position="114"/>
    </location>
    <ligand>
        <name>glutathione</name>
        <dbReference type="ChEBI" id="CHEBI:57925"/>
    </ligand>
</feature>
<dbReference type="GO" id="GO:0004364">
    <property type="term" value="F:glutathione transferase activity"/>
    <property type="evidence" value="ECO:0007669"/>
    <property type="project" value="InterPro"/>
</dbReference>
<dbReference type="CDD" id="cd03190">
    <property type="entry name" value="GST_C_Omega_like"/>
    <property type="match status" value="1"/>
</dbReference>
<dbReference type="OrthoDB" id="2309723at2759"/>
<dbReference type="Gene3D" id="1.20.1050.10">
    <property type="match status" value="1"/>
</dbReference>
<reference evidence="5" key="1">
    <citation type="journal article" date="2020" name="Stud. Mycol.">
        <title>101 Dothideomycetes genomes: a test case for predicting lifestyles and emergence of pathogens.</title>
        <authorList>
            <person name="Haridas S."/>
            <person name="Albert R."/>
            <person name="Binder M."/>
            <person name="Bloem J."/>
            <person name="Labutti K."/>
            <person name="Salamov A."/>
            <person name="Andreopoulos B."/>
            <person name="Baker S."/>
            <person name="Barry K."/>
            <person name="Bills G."/>
            <person name="Bluhm B."/>
            <person name="Cannon C."/>
            <person name="Castanera R."/>
            <person name="Culley D."/>
            <person name="Daum C."/>
            <person name="Ezra D."/>
            <person name="Gonzalez J."/>
            <person name="Henrissat B."/>
            <person name="Kuo A."/>
            <person name="Liang C."/>
            <person name="Lipzen A."/>
            <person name="Lutzoni F."/>
            <person name="Magnuson J."/>
            <person name="Mondo S."/>
            <person name="Nolan M."/>
            <person name="Ohm R."/>
            <person name="Pangilinan J."/>
            <person name="Park H.-J."/>
            <person name="Ramirez L."/>
            <person name="Alfaro M."/>
            <person name="Sun H."/>
            <person name="Tritt A."/>
            <person name="Yoshinaga Y."/>
            <person name="Zwiers L.-H."/>
            <person name="Turgeon B."/>
            <person name="Goodwin S."/>
            <person name="Spatafora J."/>
            <person name="Crous P."/>
            <person name="Grigoriev I."/>
        </authorList>
    </citation>
    <scope>NUCLEOTIDE SEQUENCE</scope>
    <source>
        <strain evidence="5">CBS 122681</strain>
    </source>
</reference>
<keyword evidence="6" id="KW-1185">Reference proteome</keyword>
<feature type="active site" description="Nucleophile" evidence="1">
    <location>
        <position position="29"/>
    </location>
</feature>
<gene>
    <name evidence="5" type="ORF">K491DRAFT_615013</name>
</gene>
<dbReference type="InterPro" id="IPR036249">
    <property type="entry name" value="Thioredoxin-like_sf"/>
</dbReference>
<evidence type="ECO:0000256" key="1">
    <source>
        <dbReference type="PIRSR" id="PIRSR015753-1"/>
    </source>
</evidence>
<dbReference type="PROSITE" id="PS50405">
    <property type="entry name" value="GST_CTER"/>
    <property type="match status" value="1"/>
</dbReference>
<evidence type="ECO:0000313" key="6">
    <source>
        <dbReference type="Proteomes" id="UP000799324"/>
    </source>
</evidence>
<evidence type="ECO:0000256" key="3">
    <source>
        <dbReference type="PIRSR" id="PIRSR015753-3"/>
    </source>
</evidence>
<dbReference type="GO" id="GO:0005737">
    <property type="term" value="C:cytoplasm"/>
    <property type="evidence" value="ECO:0007669"/>
    <property type="project" value="TreeGrafter"/>
</dbReference>
<dbReference type="InterPro" id="IPR047047">
    <property type="entry name" value="GST_Omega-like_C"/>
</dbReference>
<dbReference type="SUPFAM" id="SSF52833">
    <property type="entry name" value="Thioredoxin-like"/>
    <property type="match status" value="1"/>
</dbReference>
<evidence type="ECO:0000259" key="4">
    <source>
        <dbReference type="PROSITE" id="PS50405"/>
    </source>
</evidence>
<feature type="site" description="Lowers pKa of active site Cys" evidence="3">
    <location>
        <position position="281"/>
    </location>
</feature>
<dbReference type="Pfam" id="PF13410">
    <property type="entry name" value="GST_C_2"/>
    <property type="match status" value="1"/>
</dbReference>
<dbReference type="Gene3D" id="3.40.30.10">
    <property type="entry name" value="Glutaredoxin"/>
    <property type="match status" value="1"/>
</dbReference>
<dbReference type="PANTHER" id="PTHR32419:SF25">
    <property type="entry name" value="GLUTATHIONE S-TRANSFERASE (EUROFUNG)"/>
    <property type="match status" value="1"/>
</dbReference>
<protein>
    <recommendedName>
        <fullName evidence="4">GST C-terminal domain-containing protein</fullName>
    </recommendedName>
</protein>
<evidence type="ECO:0000313" key="5">
    <source>
        <dbReference type="EMBL" id="KAF2647179.1"/>
    </source>
</evidence>
<name>A0A6A6SHD8_9PLEO</name>
<dbReference type="InterPro" id="IPR004045">
    <property type="entry name" value="Glutathione_S-Trfase_N"/>
</dbReference>
<evidence type="ECO:0000256" key="2">
    <source>
        <dbReference type="PIRSR" id="PIRSR015753-2"/>
    </source>
</evidence>
<accession>A0A6A6SHD8</accession>
<dbReference type="InterPro" id="IPR036282">
    <property type="entry name" value="Glutathione-S-Trfase_C_sf"/>
</dbReference>
<dbReference type="Pfam" id="PF13409">
    <property type="entry name" value="GST_N_2"/>
    <property type="match status" value="1"/>
</dbReference>
<dbReference type="InterPro" id="IPR016639">
    <property type="entry name" value="GST_Omega/GSH"/>
</dbReference>
<feature type="active site" description="Proton donor/acceptor" evidence="1">
    <location>
        <position position="168"/>
    </location>
</feature>
<feature type="binding site" evidence="2">
    <location>
        <position position="62"/>
    </location>
    <ligand>
        <name>glutathione</name>
        <dbReference type="ChEBI" id="CHEBI:57925"/>
    </ligand>
</feature>
<proteinExistence type="predicted"/>
<dbReference type="Proteomes" id="UP000799324">
    <property type="component" value="Unassembled WGS sequence"/>
</dbReference>
<feature type="domain" description="GST C-terminal" evidence="4">
    <location>
        <begin position="145"/>
        <end position="272"/>
    </location>
</feature>
<feature type="binding site" evidence="2">
    <location>
        <begin position="95"/>
        <end position="98"/>
    </location>
    <ligand>
        <name>glutathione</name>
        <dbReference type="ChEBI" id="CHEBI:57925"/>
    </ligand>
</feature>
<dbReference type="SUPFAM" id="SSF47616">
    <property type="entry name" value="GST C-terminal domain-like"/>
    <property type="match status" value="1"/>
</dbReference>
<dbReference type="AlphaFoldDB" id="A0A6A6SHD8"/>
<dbReference type="PIRSF" id="PIRSF015753">
    <property type="entry name" value="GST"/>
    <property type="match status" value="1"/>
</dbReference>
<dbReference type="PANTHER" id="PTHR32419">
    <property type="entry name" value="GLUTATHIONYL-HYDROQUINONE REDUCTASE"/>
    <property type="match status" value="1"/>
</dbReference>